<keyword evidence="1" id="KW-0732">Signal</keyword>
<feature type="chain" id="PRO_5002554055" description="Outer membrane protein beta-barrel domain-containing protein" evidence="1">
    <location>
        <begin position="22"/>
        <end position="182"/>
    </location>
</feature>
<protein>
    <recommendedName>
        <fullName evidence="4">Outer membrane protein beta-barrel domain-containing protein</fullName>
    </recommendedName>
</protein>
<keyword evidence="3" id="KW-1185">Reference proteome</keyword>
<evidence type="ECO:0000313" key="2">
    <source>
        <dbReference type="EMBL" id="AKJ96456.1"/>
    </source>
</evidence>
<dbReference type="Gene3D" id="2.40.160.20">
    <property type="match status" value="1"/>
</dbReference>
<reference evidence="2 3" key="1">
    <citation type="submission" date="2015-04" db="EMBL/GenBank/DDBJ databases">
        <title>Complete Sequence for the Genome of the Thioalkalivibrio versutus D301.</title>
        <authorList>
            <person name="Mu T."/>
            <person name="Zhou J."/>
            <person name="Xu X."/>
        </authorList>
    </citation>
    <scope>NUCLEOTIDE SEQUENCE [LARGE SCALE GENOMIC DNA]</scope>
    <source>
        <strain evidence="2 3">D301</strain>
    </source>
</reference>
<dbReference type="AlphaFoldDB" id="A0A0G3GC64"/>
<gene>
    <name evidence="2" type="ORF">TVD_07605</name>
</gene>
<dbReference type="KEGG" id="tvr:TVD_07605"/>
<dbReference type="SUPFAM" id="SSF56925">
    <property type="entry name" value="OMPA-like"/>
    <property type="match status" value="1"/>
</dbReference>
<accession>A0A0G3GC64</accession>
<sequence>MKKVAAVMLCLAGPFTLSVQAQQGSAANFGPSIGDREFSLSGSAISDRRFDNTNLGITGDIGWYLRGHLVLGVRQSIHYADFEDDFLTNDFWSGATRGYLNLQDTDGRMRPFAGGSLGAVYGDGVNNSGFAGLDGGLKYYLLEDTYALGRIEYQWFFSGSNDAENALLDSDFSYTVGLGYNF</sequence>
<feature type="signal peptide" evidence="1">
    <location>
        <begin position="1"/>
        <end position="21"/>
    </location>
</feature>
<dbReference type="STRING" id="106634.TVD_07605"/>
<evidence type="ECO:0000313" key="3">
    <source>
        <dbReference type="Proteomes" id="UP000064201"/>
    </source>
</evidence>
<evidence type="ECO:0008006" key="4">
    <source>
        <dbReference type="Google" id="ProtNLM"/>
    </source>
</evidence>
<organism evidence="2 3">
    <name type="scientific">Thioalkalivibrio versutus</name>
    <dbReference type="NCBI Taxonomy" id="106634"/>
    <lineage>
        <taxon>Bacteria</taxon>
        <taxon>Pseudomonadati</taxon>
        <taxon>Pseudomonadota</taxon>
        <taxon>Gammaproteobacteria</taxon>
        <taxon>Chromatiales</taxon>
        <taxon>Ectothiorhodospiraceae</taxon>
        <taxon>Thioalkalivibrio</taxon>
    </lineage>
</organism>
<name>A0A0G3GC64_9GAMM</name>
<evidence type="ECO:0000256" key="1">
    <source>
        <dbReference type="SAM" id="SignalP"/>
    </source>
</evidence>
<dbReference type="InterPro" id="IPR011250">
    <property type="entry name" value="OMP/PagP_B-barrel"/>
</dbReference>
<dbReference type="PATRIC" id="fig|106634.4.peg.1550"/>
<proteinExistence type="predicted"/>
<dbReference type="Proteomes" id="UP000064201">
    <property type="component" value="Chromosome"/>
</dbReference>
<dbReference type="EMBL" id="CP011367">
    <property type="protein sequence ID" value="AKJ96456.1"/>
    <property type="molecule type" value="Genomic_DNA"/>
</dbReference>